<evidence type="ECO:0000313" key="6">
    <source>
        <dbReference type="EMBL" id="MBE5040675.1"/>
    </source>
</evidence>
<evidence type="ECO:0000256" key="4">
    <source>
        <dbReference type="ARBA" id="ARBA00023139"/>
    </source>
</evidence>
<keyword evidence="7" id="KW-1185">Reference proteome</keyword>
<dbReference type="RefSeq" id="WP_226393229.1">
    <property type="nucleotide sequence ID" value="NZ_JADCKB010000020.1"/>
</dbReference>
<dbReference type="InterPro" id="IPR006059">
    <property type="entry name" value="SBP"/>
</dbReference>
<gene>
    <name evidence="6" type="ORF">INF28_09400</name>
</gene>
<evidence type="ECO:0000256" key="3">
    <source>
        <dbReference type="ARBA" id="ARBA00023136"/>
    </source>
</evidence>
<dbReference type="InterPro" id="IPR050490">
    <property type="entry name" value="Bact_solute-bd_prot1"/>
</dbReference>
<dbReference type="PANTHER" id="PTHR43649:SF33">
    <property type="entry name" value="POLYGALACTURONAN_RHAMNOGALACTURONAN-BINDING PROTEIN YTCQ"/>
    <property type="match status" value="1"/>
</dbReference>
<organism evidence="6 7">
    <name type="scientific">Ructibacterium gallinarum</name>
    <dbReference type="NCBI Taxonomy" id="2779355"/>
    <lineage>
        <taxon>Bacteria</taxon>
        <taxon>Bacillati</taxon>
        <taxon>Bacillota</taxon>
        <taxon>Clostridia</taxon>
        <taxon>Eubacteriales</taxon>
        <taxon>Oscillospiraceae</taxon>
        <taxon>Ructibacterium</taxon>
    </lineage>
</organism>
<dbReference type="EMBL" id="JADCKB010000020">
    <property type="protein sequence ID" value="MBE5040675.1"/>
    <property type="molecule type" value="Genomic_DNA"/>
</dbReference>
<comment type="caution">
    <text evidence="6">The sequence shown here is derived from an EMBL/GenBank/DDBJ whole genome shotgun (WGS) entry which is preliminary data.</text>
</comment>
<dbReference type="PROSITE" id="PS51257">
    <property type="entry name" value="PROKAR_LIPOPROTEIN"/>
    <property type="match status" value="1"/>
</dbReference>
<dbReference type="Proteomes" id="UP000806542">
    <property type="component" value="Unassembled WGS sequence"/>
</dbReference>
<evidence type="ECO:0000313" key="7">
    <source>
        <dbReference type="Proteomes" id="UP000806542"/>
    </source>
</evidence>
<keyword evidence="3" id="KW-0472">Membrane</keyword>
<evidence type="ECO:0000256" key="1">
    <source>
        <dbReference type="ARBA" id="ARBA00022475"/>
    </source>
</evidence>
<dbReference type="AlphaFoldDB" id="A0A9D5R945"/>
<dbReference type="Pfam" id="PF01547">
    <property type="entry name" value="SBP_bac_1"/>
    <property type="match status" value="1"/>
</dbReference>
<dbReference type="PANTHER" id="PTHR43649">
    <property type="entry name" value="ARABINOSE-BINDING PROTEIN-RELATED"/>
    <property type="match status" value="1"/>
</dbReference>
<keyword evidence="5" id="KW-0449">Lipoprotein</keyword>
<evidence type="ECO:0000256" key="5">
    <source>
        <dbReference type="ARBA" id="ARBA00023288"/>
    </source>
</evidence>
<keyword evidence="1" id="KW-1003">Cell membrane</keyword>
<dbReference type="Gene3D" id="3.40.190.10">
    <property type="entry name" value="Periplasmic binding protein-like II"/>
    <property type="match status" value="2"/>
</dbReference>
<accession>A0A9D5R945</accession>
<proteinExistence type="predicted"/>
<keyword evidence="2" id="KW-0732">Signal</keyword>
<protein>
    <submittedName>
        <fullName evidence="6">Extracellular solute-binding protein</fullName>
    </submittedName>
</protein>
<reference evidence="6" key="1">
    <citation type="submission" date="2020-10" db="EMBL/GenBank/DDBJ databases">
        <title>ChiBAC.</title>
        <authorList>
            <person name="Zenner C."/>
            <person name="Hitch T.C.A."/>
            <person name="Clavel T."/>
        </authorList>
    </citation>
    <scope>NUCLEOTIDE SEQUENCE</scope>
    <source>
        <strain evidence="6">DSM 107454</strain>
    </source>
</reference>
<name>A0A9D5R945_9FIRM</name>
<sequence>MKLFNKVVCGMLAAALCVSVTGCGKKTVSDEVPEFKLSDKYPIETDETLRVYVKNFTPNQYVSSLNDTEFKKYLEEATGIKTNFESAPVGSEDDGFNLMLASDDLPDVIICGGWRNPEADSYLDDKTLTDLTPYLSGGAMPNLKKILDENPEYDKQTKALSGRYFYAPMILGDDILRSYMLYVTRQDLLDKAGLQAPETVDEWEKTLTKFKEMGVKYPITIRIDNTTAPFLSGFGVMNGFYHEGNTVKFGANEDGYYEYLRTMARWYKNGLLDPEFVDQTSSRISQIVTSGECASFYGAVGGGLGTYMSAVSKDSGIRFAPTKVPAQTKGEKPMWNMSQSRVHQAGAAIGYTSTKKELAARFIDFGYSEEGQKIWNFGKEGVSYTMKADENGEVYPHYTDIITDPEKRIPGTSISNALTKYASVGNPISVQSKWYLLQVNNTPEQRLGLQYANDTDVDKYMMPPLYISSDNAKSINDLTTPINTYIDEQIAKIITGRVDTEEGISEMRNTLKKLKLDELIKMHQDAYDTYSKNN</sequence>
<evidence type="ECO:0000256" key="2">
    <source>
        <dbReference type="ARBA" id="ARBA00022729"/>
    </source>
</evidence>
<keyword evidence="4" id="KW-0564">Palmitate</keyword>
<dbReference type="SUPFAM" id="SSF53850">
    <property type="entry name" value="Periplasmic binding protein-like II"/>
    <property type="match status" value="1"/>
</dbReference>